<sequence>MTANLLKDVMTASNAVTIKPVLEDGRPIAGGPMTIEATYCDFVPQHPIDEAPPARRVSEERRDARDAAYVGADVDG</sequence>
<reference evidence="2" key="1">
    <citation type="submission" date="2022-11" db="EMBL/GenBank/DDBJ databases">
        <authorList>
            <person name="Scott C."/>
            <person name="Bruce N."/>
        </authorList>
    </citation>
    <scope>NUCLEOTIDE SEQUENCE</scope>
</reference>
<gene>
    <name evidence="2" type="ORF">PPNO1_LOCUS1143</name>
</gene>
<accession>A0A9P1GW09</accession>
<evidence type="ECO:0000313" key="3">
    <source>
        <dbReference type="Proteomes" id="UP000838763"/>
    </source>
</evidence>
<evidence type="ECO:0000256" key="1">
    <source>
        <dbReference type="SAM" id="MobiDB-lite"/>
    </source>
</evidence>
<proteinExistence type="predicted"/>
<feature type="compositionally biased region" description="Basic and acidic residues" evidence="1">
    <location>
        <begin position="50"/>
        <end position="66"/>
    </location>
</feature>
<keyword evidence="3" id="KW-1185">Reference proteome</keyword>
<protein>
    <submittedName>
        <fullName evidence="2">Uncharacterized protein</fullName>
    </submittedName>
</protein>
<dbReference type="AlphaFoldDB" id="A0A9P1GW09"/>
<dbReference type="EMBL" id="CALLCH030000001">
    <property type="protein sequence ID" value="CAI4211348.1"/>
    <property type="molecule type" value="Genomic_DNA"/>
</dbReference>
<organism evidence="2 3">
    <name type="scientific">Parascedosporium putredinis</name>
    <dbReference type="NCBI Taxonomy" id="1442378"/>
    <lineage>
        <taxon>Eukaryota</taxon>
        <taxon>Fungi</taxon>
        <taxon>Dikarya</taxon>
        <taxon>Ascomycota</taxon>
        <taxon>Pezizomycotina</taxon>
        <taxon>Sordariomycetes</taxon>
        <taxon>Hypocreomycetidae</taxon>
        <taxon>Microascales</taxon>
        <taxon>Microascaceae</taxon>
        <taxon>Parascedosporium</taxon>
    </lineage>
</organism>
<evidence type="ECO:0000313" key="2">
    <source>
        <dbReference type="EMBL" id="CAI4211348.1"/>
    </source>
</evidence>
<feature type="region of interest" description="Disordered" evidence="1">
    <location>
        <begin position="50"/>
        <end position="76"/>
    </location>
</feature>
<comment type="caution">
    <text evidence="2">The sequence shown here is derived from an EMBL/GenBank/DDBJ whole genome shotgun (WGS) entry which is preliminary data.</text>
</comment>
<name>A0A9P1GW09_9PEZI</name>
<dbReference type="Proteomes" id="UP000838763">
    <property type="component" value="Unassembled WGS sequence"/>
</dbReference>